<gene>
    <name evidence="2" type="ORF">ACFFGH_17085</name>
</gene>
<evidence type="ECO:0000313" key="2">
    <source>
        <dbReference type="EMBL" id="MFC0679553.1"/>
    </source>
</evidence>
<dbReference type="InterPro" id="IPR025979">
    <property type="entry name" value="ChrR-like_cupin_dom"/>
</dbReference>
<dbReference type="InterPro" id="IPR014710">
    <property type="entry name" value="RmlC-like_jellyroll"/>
</dbReference>
<organism evidence="2 3">
    <name type="scientific">Lysobacter korlensis</name>
    <dbReference type="NCBI Taxonomy" id="553636"/>
    <lineage>
        <taxon>Bacteria</taxon>
        <taxon>Pseudomonadati</taxon>
        <taxon>Pseudomonadota</taxon>
        <taxon>Gammaproteobacteria</taxon>
        <taxon>Lysobacterales</taxon>
        <taxon>Lysobacteraceae</taxon>
        <taxon>Lysobacter</taxon>
    </lineage>
</organism>
<comment type="caution">
    <text evidence="2">The sequence shown here is derived from an EMBL/GenBank/DDBJ whole genome shotgun (WGS) entry which is preliminary data.</text>
</comment>
<protein>
    <submittedName>
        <fullName evidence="2">Cupin domain-containing protein</fullName>
    </submittedName>
</protein>
<feature type="domain" description="ChrR-like cupin" evidence="1">
    <location>
        <begin position="6"/>
        <end position="99"/>
    </location>
</feature>
<dbReference type="RefSeq" id="WP_386670450.1">
    <property type="nucleotide sequence ID" value="NZ_JBHLTG010000004.1"/>
</dbReference>
<proteinExistence type="predicted"/>
<dbReference type="Proteomes" id="UP001589896">
    <property type="component" value="Unassembled WGS sequence"/>
</dbReference>
<dbReference type="InterPro" id="IPR011051">
    <property type="entry name" value="RmlC_Cupin_sf"/>
</dbReference>
<dbReference type="SUPFAM" id="SSF51182">
    <property type="entry name" value="RmlC-like cupins"/>
    <property type="match status" value="1"/>
</dbReference>
<sequence>MNEFSHIDSTTTPWQRFSEGIEMLVLRGEPGANRVLLRLAPGHGYPVHHHEVAEEVFVIEGVYEDRGQQFGPGSYLHYPPGTDHDARSSTGCTFLVINAKVPKAA</sequence>
<dbReference type="Pfam" id="PF12973">
    <property type="entry name" value="Cupin_7"/>
    <property type="match status" value="1"/>
</dbReference>
<name>A0ABV6RUE2_9GAMM</name>
<dbReference type="EMBL" id="JBHLTG010000004">
    <property type="protein sequence ID" value="MFC0679553.1"/>
    <property type="molecule type" value="Genomic_DNA"/>
</dbReference>
<dbReference type="Gene3D" id="2.60.120.10">
    <property type="entry name" value="Jelly Rolls"/>
    <property type="match status" value="1"/>
</dbReference>
<reference evidence="2 3" key="1">
    <citation type="submission" date="2024-09" db="EMBL/GenBank/DDBJ databases">
        <authorList>
            <person name="Sun Q."/>
            <person name="Mori K."/>
        </authorList>
    </citation>
    <scope>NUCLEOTIDE SEQUENCE [LARGE SCALE GENOMIC DNA]</scope>
    <source>
        <strain evidence="2 3">KCTC 23076</strain>
    </source>
</reference>
<evidence type="ECO:0000313" key="3">
    <source>
        <dbReference type="Proteomes" id="UP001589896"/>
    </source>
</evidence>
<keyword evidence="3" id="KW-1185">Reference proteome</keyword>
<evidence type="ECO:0000259" key="1">
    <source>
        <dbReference type="Pfam" id="PF12973"/>
    </source>
</evidence>
<accession>A0ABV6RUE2</accession>